<gene>
    <name evidence="2" type="ORF">WMO45_01050</name>
</gene>
<comment type="caution">
    <text evidence="2">The sequence shown here is derived from an EMBL/GenBank/DDBJ whole genome shotgun (WGS) entry which is preliminary data.</text>
</comment>
<keyword evidence="3" id="KW-1185">Reference proteome</keyword>
<evidence type="ECO:0000313" key="3">
    <source>
        <dbReference type="Proteomes" id="UP001440599"/>
    </source>
</evidence>
<name>A0ABV1EKH9_9FIRM</name>
<proteinExistence type="predicted"/>
<dbReference type="Pfam" id="PF13248">
    <property type="entry name" value="Zn_ribbon_3"/>
    <property type="match status" value="1"/>
</dbReference>
<reference evidence="2 3" key="1">
    <citation type="submission" date="2024-03" db="EMBL/GenBank/DDBJ databases">
        <title>Human intestinal bacterial collection.</title>
        <authorList>
            <person name="Pauvert C."/>
            <person name="Hitch T.C.A."/>
            <person name="Clavel T."/>
        </authorList>
    </citation>
    <scope>NUCLEOTIDE SEQUENCE [LARGE SCALE GENOMIC DNA]</scope>
    <source>
        <strain evidence="2 3">CLA-AP-H34</strain>
    </source>
</reference>
<dbReference type="RefSeq" id="WP_349138779.1">
    <property type="nucleotide sequence ID" value="NZ_JBBMFT010000001.1"/>
</dbReference>
<dbReference type="InterPro" id="IPR059113">
    <property type="entry name" value="Znf_ribbon"/>
</dbReference>
<organism evidence="2 3">
    <name type="scientific">Flavonifractor hominis</name>
    <dbReference type="NCBI Taxonomy" id="3133178"/>
    <lineage>
        <taxon>Bacteria</taxon>
        <taxon>Bacillati</taxon>
        <taxon>Bacillota</taxon>
        <taxon>Clostridia</taxon>
        <taxon>Eubacteriales</taxon>
        <taxon>Oscillospiraceae</taxon>
        <taxon>Flavonifractor</taxon>
    </lineage>
</organism>
<dbReference type="EMBL" id="JBBMFT010000001">
    <property type="protein sequence ID" value="MEQ2455096.1"/>
    <property type="molecule type" value="Genomic_DNA"/>
</dbReference>
<sequence>MVREICLRCGGEMAHMGQDKIQLGKYGMLLGAWSNLLSGALTVDIYCCKKCKKLEFYAVEGPEEEENTMTKVECPYCGTSHELDDAKCPHCGNRLY</sequence>
<feature type="domain" description="Putative zinc-ribbon" evidence="1">
    <location>
        <begin position="71"/>
        <end position="95"/>
    </location>
</feature>
<accession>A0ABV1EKH9</accession>
<dbReference type="Proteomes" id="UP001440599">
    <property type="component" value="Unassembled WGS sequence"/>
</dbReference>
<evidence type="ECO:0000313" key="2">
    <source>
        <dbReference type="EMBL" id="MEQ2455096.1"/>
    </source>
</evidence>
<evidence type="ECO:0000259" key="1">
    <source>
        <dbReference type="Pfam" id="PF13248"/>
    </source>
</evidence>
<protein>
    <submittedName>
        <fullName evidence="2">Zinc ribbon domain-containing protein</fullName>
    </submittedName>
</protein>